<dbReference type="Proteomes" id="UP000823405">
    <property type="component" value="Unassembled WGS sequence"/>
</dbReference>
<dbReference type="AlphaFoldDB" id="A0A9P6QVK4"/>
<dbReference type="OrthoDB" id="2478734at2759"/>
<keyword evidence="2" id="KW-1185">Reference proteome</keyword>
<name>A0A9P6QVK4_9FUNG</name>
<protein>
    <submittedName>
        <fullName evidence="1">Uncharacterized protein</fullName>
    </submittedName>
</protein>
<sequence>MGEVQDDNDGEGEEIQEFGIEAILSRPVTCMAPVAASFWRTLLAPWACTMIKHLNLLVRINELRIKPGSELTPTTKTRYFEPLDQFYRQVVRLMGLQHLDLRMDMMSPSNERQEDIPTYAEVSIPGLINVGMGRPGYLELLSGLSKLKQPCGSVLADT</sequence>
<proteinExistence type="predicted"/>
<feature type="non-terminal residue" evidence="1">
    <location>
        <position position="1"/>
    </location>
</feature>
<evidence type="ECO:0000313" key="1">
    <source>
        <dbReference type="EMBL" id="KAG0303041.1"/>
    </source>
</evidence>
<accession>A0A9P6QVK4</accession>
<reference evidence="1" key="1">
    <citation type="journal article" date="2020" name="Fungal Divers.">
        <title>Resolving the Mortierellaceae phylogeny through synthesis of multi-gene phylogenetics and phylogenomics.</title>
        <authorList>
            <person name="Vandepol N."/>
            <person name="Liber J."/>
            <person name="Desiro A."/>
            <person name="Na H."/>
            <person name="Kennedy M."/>
            <person name="Barry K."/>
            <person name="Grigoriev I.V."/>
            <person name="Miller A.N."/>
            <person name="O'Donnell K."/>
            <person name="Stajich J.E."/>
            <person name="Bonito G."/>
        </authorList>
    </citation>
    <scope>NUCLEOTIDE SEQUENCE</scope>
    <source>
        <strain evidence="1">NVP60</strain>
    </source>
</reference>
<organism evidence="1 2">
    <name type="scientific">Linnemannia gamsii</name>
    <dbReference type="NCBI Taxonomy" id="64522"/>
    <lineage>
        <taxon>Eukaryota</taxon>
        <taxon>Fungi</taxon>
        <taxon>Fungi incertae sedis</taxon>
        <taxon>Mucoromycota</taxon>
        <taxon>Mortierellomycotina</taxon>
        <taxon>Mortierellomycetes</taxon>
        <taxon>Mortierellales</taxon>
        <taxon>Mortierellaceae</taxon>
        <taxon>Linnemannia</taxon>
    </lineage>
</organism>
<evidence type="ECO:0000313" key="2">
    <source>
        <dbReference type="Proteomes" id="UP000823405"/>
    </source>
</evidence>
<comment type="caution">
    <text evidence="1">The sequence shown here is derived from an EMBL/GenBank/DDBJ whole genome shotgun (WGS) entry which is preliminary data.</text>
</comment>
<dbReference type="EMBL" id="JAAAIN010001440">
    <property type="protein sequence ID" value="KAG0303041.1"/>
    <property type="molecule type" value="Genomic_DNA"/>
</dbReference>
<gene>
    <name evidence="1" type="ORF">BGZ97_002064</name>
</gene>